<organism evidence="3 4">
    <name type="scientific">Nonlabens ulvanivorans</name>
    <name type="common">Persicivirga ulvanivorans</name>
    <dbReference type="NCBI Taxonomy" id="906888"/>
    <lineage>
        <taxon>Bacteria</taxon>
        <taxon>Pseudomonadati</taxon>
        <taxon>Bacteroidota</taxon>
        <taxon>Flavobacteriia</taxon>
        <taxon>Flavobacteriales</taxon>
        <taxon>Flavobacteriaceae</taxon>
        <taxon>Nonlabens</taxon>
    </lineage>
</organism>
<dbReference type="Gene3D" id="3.30.870.10">
    <property type="entry name" value="Endonuclease Chain A"/>
    <property type="match status" value="1"/>
</dbReference>
<dbReference type="InterPro" id="IPR059166">
    <property type="entry name" value="PLD-like_cat"/>
</dbReference>
<dbReference type="InterPro" id="IPR025202">
    <property type="entry name" value="PLD-like_dom"/>
</dbReference>
<accession>A0A090X2B2</accession>
<proteinExistence type="predicted"/>
<dbReference type="CDD" id="cd09176">
    <property type="entry name" value="PLDc_unchar6"/>
    <property type="match status" value="1"/>
</dbReference>
<dbReference type="AlphaFoldDB" id="A0A090X2B2"/>
<feature type="region of interest" description="Disordered" evidence="1">
    <location>
        <begin position="208"/>
        <end position="233"/>
    </location>
</feature>
<evidence type="ECO:0000313" key="3">
    <source>
        <dbReference type="EMBL" id="GAL74312.1"/>
    </source>
</evidence>
<comment type="caution">
    <text evidence="3">The sequence shown here is derived from an EMBL/GenBank/DDBJ whole genome shotgun (WGS) entry which is preliminary data.</text>
</comment>
<name>A0A090X2B2_NONUL</name>
<dbReference type="Pfam" id="PF13091">
    <property type="entry name" value="PLDc_2"/>
    <property type="match status" value="1"/>
</dbReference>
<sequence>MSDFYTGDKLNDLIEDVFLRAKKEIIIISPFIKLDDQYKKVIDKATEDHDVHLKLLIGKNEDDIYRSISKEDLEYFKSHSNISILYEPNLHAKCYMNYNEAVITSMNLYDFSANNNVEAGVHLKKVMIGNSNSFIDCYNSFDKIIEEAHCIFIQRPVFKKKLFGLAKDFHGTKTLHDITDDFNISDFSYQKVSISSFQDPVVINTQETKTTLERRRKKPERKSSISNSANNRNNIKEETQKFGYCIRTREKIPYNPAQPLSRDAYYEWLEWKNMDYSENYCHKTGRNSNYQTSMRKPILNSDYENENIWGAVWG</sequence>
<reference evidence="3 4" key="1">
    <citation type="journal article" date="2014" name="Genome Announc.">
        <title>Draft Genome Sequences of Marine Flavobacterium Nonlabens Strains NR17, NR24, NR27, NR32, NR33, and Ara13.</title>
        <authorList>
            <person name="Nakanishi M."/>
            <person name="Meirelles P."/>
            <person name="Suzuki R."/>
            <person name="Takatani N."/>
            <person name="Mino S."/>
            <person name="Suda W."/>
            <person name="Oshima K."/>
            <person name="Hattori M."/>
            <person name="Ohkuma M."/>
            <person name="Hosokawa M."/>
            <person name="Miyashita K."/>
            <person name="Thompson F.L."/>
            <person name="Niwa A."/>
            <person name="Sawabe T."/>
            <person name="Sawabe T."/>
        </authorList>
    </citation>
    <scope>NUCLEOTIDE SEQUENCE [LARGE SCALE GENOMIC DNA]</scope>
    <source>
        <strain evidence="4">JCM19275</strain>
    </source>
</reference>
<dbReference type="SUPFAM" id="SSF56024">
    <property type="entry name" value="Phospholipase D/nuclease"/>
    <property type="match status" value="1"/>
</dbReference>
<evidence type="ECO:0000259" key="2">
    <source>
        <dbReference type="Pfam" id="PF13091"/>
    </source>
</evidence>
<dbReference type="Proteomes" id="UP000029647">
    <property type="component" value="Unassembled WGS sequence"/>
</dbReference>
<feature type="domain" description="Phospholipase D-like" evidence="2">
    <location>
        <begin position="19"/>
        <end position="125"/>
    </location>
</feature>
<evidence type="ECO:0000313" key="4">
    <source>
        <dbReference type="Proteomes" id="UP000029647"/>
    </source>
</evidence>
<dbReference type="EMBL" id="BBNT01000002">
    <property type="protein sequence ID" value="GAL74312.1"/>
    <property type="molecule type" value="Genomic_DNA"/>
</dbReference>
<evidence type="ECO:0000256" key="1">
    <source>
        <dbReference type="SAM" id="MobiDB-lite"/>
    </source>
</evidence>
<gene>
    <name evidence="3" type="ORF">JCM19275_3167</name>
</gene>
<protein>
    <recommendedName>
        <fullName evidence="2">Phospholipase D-like domain-containing protein</fullName>
    </recommendedName>
</protein>
<feature type="compositionally biased region" description="Low complexity" evidence="1">
    <location>
        <begin position="224"/>
        <end position="233"/>
    </location>
</feature>